<feature type="non-terminal residue" evidence="1">
    <location>
        <position position="1"/>
    </location>
</feature>
<dbReference type="STRING" id="1358809.S7W9G9"/>
<name>S7W9G9_SPRLO</name>
<dbReference type="InterPro" id="IPR039768">
    <property type="entry name" value="Nmd3"/>
</dbReference>
<dbReference type="OrthoDB" id="203821at2759"/>
<dbReference type="GO" id="GO:0043023">
    <property type="term" value="F:ribosomal large subunit binding"/>
    <property type="evidence" value="ECO:0007669"/>
    <property type="project" value="InterPro"/>
</dbReference>
<dbReference type="VEuPathDB" id="MicrosporidiaDB:SLOPH_2659"/>
<protein>
    <submittedName>
        <fullName evidence="1">Nonsense-mediated mRNA decay protein</fullName>
    </submittedName>
</protein>
<accession>S7W9G9</accession>
<reference evidence="2" key="1">
    <citation type="journal article" date="2013" name="PLoS Genet.">
        <title>The genome of Spraguea lophii and the basis of host-microsporidian interactions.</title>
        <authorList>
            <person name="Campbell S.E."/>
            <person name="Williams T.A."/>
            <person name="Yousuf A."/>
            <person name="Soanes D.M."/>
            <person name="Paszkiewicz K.H."/>
            <person name="Williams B.A.P."/>
        </authorList>
    </citation>
    <scope>NUCLEOTIDE SEQUENCE [LARGE SCALE GENOMIC DNA]</scope>
    <source>
        <strain evidence="2">42_110</strain>
    </source>
</reference>
<comment type="caution">
    <text evidence="1">The sequence shown here is derived from an EMBL/GenBank/DDBJ whole genome shotgun (WGS) entry which is preliminary data.</text>
</comment>
<organism evidence="1 2">
    <name type="scientific">Spraguea lophii (strain 42_110)</name>
    <name type="common">Microsporidian parasite</name>
    <dbReference type="NCBI Taxonomy" id="1358809"/>
    <lineage>
        <taxon>Eukaryota</taxon>
        <taxon>Fungi</taxon>
        <taxon>Fungi incertae sedis</taxon>
        <taxon>Microsporidia</taxon>
        <taxon>Spragueidae</taxon>
        <taxon>Spraguea</taxon>
    </lineage>
</organism>
<keyword evidence="2" id="KW-1185">Reference proteome</keyword>
<evidence type="ECO:0000313" key="2">
    <source>
        <dbReference type="Proteomes" id="UP000014978"/>
    </source>
</evidence>
<dbReference type="GO" id="GO:0005737">
    <property type="term" value="C:cytoplasm"/>
    <property type="evidence" value="ECO:0007669"/>
    <property type="project" value="TreeGrafter"/>
</dbReference>
<dbReference type="AlphaFoldDB" id="S7W9G9"/>
<sequence length="238" mass="28518">KLISEDRNNNTAKNKYTTSIEIIPLNKYDLIYIDNSYAKKRNIHQIAVVISISTYIKIVDVIDNKIICISKMEYMANKDNIKVLLSAKYLSKYIITEIEEDRYGYQNKKDNDKTNVSVKNIYLTKDYDKTYHSKTYLPFIYESDEILCYDLENYKVPELEEYKENDNKDIYDVIPVRRVLRDMEHIKHLKKIYNKKKITDIEHKYFIEDIYIEEQLENGINLYDKDTEVLNNMVDLQL</sequence>
<dbReference type="EMBL" id="ATCN01000828">
    <property type="protein sequence ID" value="EPR78382.1"/>
    <property type="molecule type" value="Genomic_DNA"/>
</dbReference>
<dbReference type="Proteomes" id="UP000014978">
    <property type="component" value="Unassembled WGS sequence"/>
</dbReference>
<evidence type="ECO:0000313" key="1">
    <source>
        <dbReference type="EMBL" id="EPR78382.1"/>
    </source>
</evidence>
<proteinExistence type="predicted"/>
<dbReference type="InParanoid" id="S7W9G9"/>
<dbReference type="HOGENOM" id="CLU_1168323_0_0_1"/>
<dbReference type="PANTHER" id="PTHR12746">
    <property type="entry name" value="NONSENSE-MEDIATED MRNA DECAY PROTEIN 3"/>
    <property type="match status" value="1"/>
</dbReference>
<dbReference type="PANTHER" id="PTHR12746:SF2">
    <property type="entry name" value="60S RIBOSOMAL EXPORT PROTEIN NMD3"/>
    <property type="match status" value="1"/>
</dbReference>
<dbReference type="GO" id="GO:0000055">
    <property type="term" value="P:ribosomal large subunit export from nucleus"/>
    <property type="evidence" value="ECO:0007669"/>
    <property type="project" value="TreeGrafter"/>
</dbReference>
<gene>
    <name evidence="1" type="ORF">SLOPH_2659</name>
</gene>
<dbReference type="GO" id="GO:0005634">
    <property type="term" value="C:nucleus"/>
    <property type="evidence" value="ECO:0007669"/>
    <property type="project" value="TreeGrafter"/>
</dbReference>